<evidence type="ECO:0000313" key="3">
    <source>
        <dbReference type="Proteomes" id="UP000237923"/>
    </source>
</evidence>
<gene>
    <name evidence="1" type="ORF">LES8486_02114</name>
    <name evidence="2" type="ORF">LES9216_02111</name>
</gene>
<accession>A0A2N9KI04</accession>
<reference evidence="1 4" key="1">
    <citation type="submission" date="2018-02" db="EMBL/GenBank/DDBJ databases">
        <authorList>
            <person name="Rodrigo-Torres L."/>
            <person name="Arahal R. D."/>
            <person name="Lucena T."/>
        </authorList>
    </citation>
    <scope>NUCLEOTIDE SEQUENCE [LARGE SCALE GENOMIC DNA]</scope>
    <source>
        <strain evidence="1 4">CECT 8486</strain>
    </source>
</reference>
<organism evidence="2 3">
    <name type="scientific">Leuconostoc suionicum</name>
    <dbReference type="NCBI Taxonomy" id="1511761"/>
    <lineage>
        <taxon>Bacteria</taxon>
        <taxon>Bacillati</taxon>
        <taxon>Bacillota</taxon>
        <taxon>Bacilli</taxon>
        <taxon>Lactobacillales</taxon>
        <taxon>Lactobacillaceae</taxon>
        <taxon>Leuconostoc</taxon>
    </lineage>
</organism>
<dbReference type="GeneID" id="24960286"/>
<dbReference type="EMBL" id="OKQR01000009">
    <property type="protein sequence ID" value="SPD95178.1"/>
    <property type="molecule type" value="Genomic_DNA"/>
</dbReference>
<name>A0A2N9KI04_9LACO</name>
<evidence type="ECO:0000313" key="2">
    <source>
        <dbReference type="EMBL" id="SPE09911.1"/>
    </source>
</evidence>
<dbReference type="EMBL" id="OKQU01000008">
    <property type="protein sequence ID" value="SPE09911.1"/>
    <property type="molecule type" value="Genomic_DNA"/>
</dbReference>
<dbReference type="Proteomes" id="UP000237923">
    <property type="component" value="Unassembled WGS sequence"/>
</dbReference>
<proteinExistence type="predicted"/>
<sequence length="88" mass="9895">MILAENGYKIDNIENNLAPKIANITLSDDNTALKQRIYVESTISNKIPNFVYLIYQERHTPDEVSLSTTISLLTPFSINGLLNNTPEN</sequence>
<protein>
    <submittedName>
        <fullName evidence="2">Uncharacterized protein</fullName>
    </submittedName>
</protein>
<evidence type="ECO:0000313" key="1">
    <source>
        <dbReference type="EMBL" id="SPD95178.1"/>
    </source>
</evidence>
<dbReference type="Proteomes" id="UP000239237">
    <property type="component" value="Unassembled WGS sequence"/>
</dbReference>
<dbReference type="AlphaFoldDB" id="A0A2N9KI04"/>
<keyword evidence="4" id="KW-1185">Reference proteome</keyword>
<dbReference type="RefSeq" id="WP_013102143.1">
    <property type="nucleotide sequence ID" value="NZ_OMON01000009.1"/>
</dbReference>
<reference evidence="2 3" key="2">
    <citation type="submission" date="2018-02" db="EMBL/GenBank/DDBJ databases">
        <authorList>
            <person name="Cohen D.B."/>
            <person name="Kent A.D."/>
        </authorList>
    </citation>
    <scope>NUCLEOTIDE SEQUENCE [LARGE SCALE GENOMIC DNA]</scope>
    <source>
        <strain evidence="2 3">CECT 9216</strain>
    </source>
</reference>
<evidence type="ECO:0000313" key="4">
    <source>
        <dbReference type="Proteomes" id="UP000239237"/>
    </source>
</evidence>